<gene>
    <name evidence="7" type="ORF">AUC43_01000</name>
</gene>
<evidence type="ECO:0008006" key="9">
    <source>
        <dbReference type="Google" id="ProtNLM"/>
    </source>
</evidence>
<dbReference type="Proteomes" id="UP000059542">
    <property type="component" value="Chromosome"/>
</dbReference>
<dbReference type="AlphaFoldDB" id="A0A0U4BB38"/>
<sequence>MHIRDEVLFLQRCRSAYELGTIIHDETLSRAVVRSLEIIGEATKHVPLAWRDAYSQVQWKGIAGIRDRMIHHYFDIDFEIVAAVLENDLDTLGKTVALMLSELIDNPLHFS</sequence>
<keyword evidence="5" id="KW-0378">Hydrolase</keyword>
<accession>A0A0U4BB38</accession>
<dbReference type="Pfam" id="PF01934">
    <property type="entry name" value="HepT-like"/>
    <property type="match status" value="1"/>
</dbReference>
<keyword evidence="8" id="KW-1185">Reference proteome</keyword>
<dbReference type="OrthoDB" id="955324at2"/>
<keyword evidence="1" id="KW-0597">Phosphoprotein</keyword>
<reference evidence="7 8" key="1">
    <citation type="submission" date="2015-12" db="EMBL/GenBank/DDBJ databases">
        <authorList>
            <person name="Shamseldin A."/>
            <person name="Moawad H."/>
            <person name="Abd El-Rahim W.M."/>
            <person name="Sadowsky M.J."/>
        </authorList>
    </citation>
    <scope>NUCLEOTIDE SEQUENCE [LARGE SCALE GENOMIC DNA]</scope>
    <source>
        <strain evidence="7 8">DG5B</strain>
    </source>
</reference>
<dbReference type="Gene3D" id="1.20.120.580">
    <property type="entry name" value="bsu32300-like"/>
    <property type="match status" value="1"/>
</dbReference>
<dbReference type="PANTHER" id="PTHR34139:SF1">
    <property type="entry name" value="RNASE MJ1380-RELATED"/>
    <property type="match status" value="1"/>
</dbReference>
<keyword evidence="4" id="KW-0547">Nucleotide-binding</keyword>
<evidence type="ECO:0000256" key="6">
    <source>
        <dbReference type="ARBA" id="ARBA00024207"/>
    </source>
</evidence>
<evidence type="ECO:0000256" key="4">
    <source>
        <dbReference type="ARBA" id="ARBA00022741"/>
    </source>
</evidence>
<evidence type="ECO:0000256" key="1">
    <source>
        <dbReference type="ARBA" id="ARBA00022553"/>
    </source>
</evidence>
<proteinExistence type="inferred from homology"/>
<keyword evidence="2" id="KW-1277">Toxin-antitoxin system</keyword>
<dbReference type="GO" id="GO:0110001">
    <property type="term" value="C:toxin-antitoxin complex"/>
    <property type="evidence" value="ECO:0007669"/>
    <property type="project" value="InterPro"/>
</dbReference>
<dbReference type="GO" id="GO:0004540">
    <property type="term" value="F:RNA nuclease activity"/>
    <property type="evidence" value="ECO:0007669"/>
    <property type="project" value="InterPro"/>
</dbReference>
<name>A0A0U4BB38_9BACT</name>
<dbReference type="PANTHER" id="PTHR34139">
    <property type="entry name" value="UPF0331 PROTEIN MJ0127"/>
    <property type="match status" value="1"/>
</dbReference>
<dbReference type="KEGG" id="hyg:AUC43_01000"/>
<protein>
    <recommendedName>
        <fullName evidence="9">DUF86 domain-containing protein</fullName>
    </recommendedName>
</protein>
<evidence type="ECO:0000313" key="7">
    <source>
        <dbReference type="EMBL" id="ALW83803.1"/>
    </source>
</evidence>
<evidence type="ECO:0000256" key="3">
    <source>
        <dbReference type="ARBA" id="ARBA00022722"/>
    </source>
</evidence>
<evidence type="ECO:0000256" key="2">
    <source>
        <dbReference type="ARBA" id="ARBA00022649"/>
    </source>
</evidence>
<evidence type="ECO:0000313" key="8">
    <source>
        <dbReference type="Proteomes" id="UP000059542"/>
    </source>
</evidence>
<organism evidence="7 8">
    <name type="scientific">Hymenobacter sedentarius</name>
    <dbReference type="NCBI Taxonomy" id="1411621"/>
    <lineage>
        <taxon>Bacteria</taxon>
        <taxon>Pseudomonadati</taxon>
        <taxon>Bacteroidota</taxon>
        <taxon>Cytophagia</taxon>
        <taxon>Cytophagales</taxon>
        <taxon>Hymenobacteraceae</taxon>
        <taxon>Hymenobacter</taxon>
    </lineage>
</organism>
<dbReference type="EMBL" id="CP013909">
    <property type="protein sequence ID" value="ALW83803.1"/>
    <property type="molecule type" value="Genomic_DNA"/>
</dbReference>
<dbReference type="GO" id="GO:0000166">
    <property type="term" value="F:nucleotide binding"/>
    <property type="evidence" value="ECO:0007669"/>
    <property type="project" value="UniProtKB-KW"/>
</dbReference>
<dbReference type="InterPro" id="IPR051813">
    <property type="entry name" value="HepT_RNase_toxin"/>
</dbReference>
<keyword evidence="3" id="KW-0540">Nuclease</keyword>
<dbReference type="InterPro" id="IPR037038">
    <property type="entry name" value="HepT-like_sf"/>
</dbReference>
<comment type="similarity">
    <text evidence="6">Belongs to the HepT RNase toxin family.</text>
</comment>
<dbReference type="STRING" id="1411621.AUC43_01000"/>
<dbReference type="GO" id="GO:0016787">
    <property type="term" value="F:hydrolase activity"/>
    <property type="evidence" value="ECO:0007669"/>
    <property type="project" value="UniProtKB-KW"/>
</dbReference>
<evidence type="ECO:0000256" key="5">
    <source>
        <dbReference type="ARBA" id="ARBA00022801"/>
    </source>
</evidence>
<dbReference type="InterPro" id="IPR008201">
    <property type="entry name" value="HepT-like"/>
</dbReference>